<dbReference type="EMBL" id="BMKM01000017">
    <property type="protein sequence ID" value="GGE35320.1"/>
    <property type="molecule type" value="Genomic_DNA"/>
</dbReference>
<reference evidence="1" key="1">
    <citation type="journal article" date="2014" name="Int. J. Syst. Evol. Microbiol.">
        <title>Complete genome sequence of Corynebacterium casei LMG S-19264T (=DSM 44701T), isolated from a smear-ripened cheese.</title>
        <authorList>
            <consortium name="US DOE Joint Genome Institute (JGI-PGF)"/>
            <person name="Walter F."/>
            <person name="Albersmeier A."/>
            <person name="Kalinowski J."/>
            <person name="Ruckert C."/>
        </authorList>
    </citation>
    <scope>NUCLEOTIDE SEQUENCE</scope>
    <source>
        <strain evidence="1">CGMCC 1.15966</strain>
    </source>
</reference>
<gene>
    <name evidence="1" type="ORF">GCM10011516_36100</name>
</gene>
<evidence type="ECO:0000313" key="1">
    <source>
        <dbReference type="EMBL" id="GGE35320.1"/>
    </source>
</evidence>
<dbReference type="Proteomes" id="UP000614460">
    <property type="component" value="Unassembled WGS sequence"/>
</dbReference>
<protein>
    <submittedName>
        <fullName evidence="1">Uncharacterized protein</fullName>
    </submittedName>
</protein>
<reference evidence="1" key="2">
    <citation type="submission" date="2020-09" db="EMBL/GenBank/DDBJ databases">
        <authorList>
            <person name="Sun Q."/>
            <person name="Zhou Y."/>
        </authorList>
    </citation>
    <scope>NUCLEOTIDE SEQUENCE</scope>
    <source>
        <strain evidence="1">CGMCC 1.15966</strain>
    </source>
</reference>
<keyword evidence="2" id="KW-1185">Reference proteome</keyword>
<sequence length="139" mass="16288">MVTKNILVDSALIGTVHFYAYVFNTDNATIGFGLFPNNGPRPIFYLLNPIGNKITLHFDEELILKICQQSRFSTHERRMLFREFLDYATKMEKKAAQLVFRETKMNYLADSREMVKYKRMYVHYKDPCANTENINLFAG</sequence>
<name>A0A8H9G4D3_9SPHI</name>
<comment type="caution">
    <text evidence="1">The sequence shown here is derived from an EMBL/GenBank/DDBJ whole genome shotgun (WGS) entry which is preliminary data.</text>
</comment>
<proteinExistence type="predicted"/>
<organism evidence="1 2">
    <name type="scientific">Sphingobacterium cellulitidis</name>
    <dbReference type="NCBI Taxonomy" id="1768011"/>
    <lineage>
        <taxon>Bacteria</taxon>
        <taxon>Pseudomonadati</taxon>
        <taxon>Bacteroidota</taxon>
        <taxon>Sphingobacteriia</taxon>
        <taxon>Sphingobacteriales</taxon>
        <taxon>Sphingobacteriaceae</taxon>
        <taxon>Sphingobacterium</taxon>
    </lineage>
</organism>
<accession>A0A8H9G4D3</accession>
<dbReference type="AlphaFoldDB" id="A0A8H9G4D3"/>
<dbReference type="RefSeq" id="WP_094258811.1">
    <property type="nucleotide sequence ID" value="NZ_BMKM01000017.1"/>
</dbReference>
<evidence type="ECO:0000313" key="2">
    <source>
        <dbReference type="Proteomes" id="UP000614460"/>
    </source>
</evidence>